<dbReference type="AlphaFoldDB" id="A0A6V8N4Q6"/>
<dbReference type="Proteomes" id="UP000587586">
    <property type="component" value="Unassembled WGS sequence"/>
</dbReference>
<dbReference type="RefSeq" id="WP_183360094.1">
    <property type="nucleotide sequence ID" value="NZ_BLXZ01000002.1"/>
</dbReference>
<reference evidence="2" key="1">
    <citation type="submission" date="2020-06" db="EMBL/GenBank/DDBJ databases">
        <title>Draft genomic sequecing of Geomonas sp. Red745.</title>
        <authorList>
            <person name="Itoh H."/>
            <person name="Xu Z.X."/>
            <person name="Ushijima N."/>
            <person name="Masuda Y."/>
            <person name="Shiratori Y."/>
            <person name="Senoo K."/>
        </authorList>
    </citation>
    <scope>NUCLEOTIDE SEQUENCE [LARGE SCALE GENOMIC DNA]</scope>
    <source>
        <strain evidence="2">Red745</strain>
    </source>
</reference>
<evidence type="ECO:0000313" key="1">
    <source>
        <dbReference type="EMBL" id="GFO67558.1"/>
    </source>
</evidence>
<organism evidence="1 2">
    <name type="scientific">Geomonas limicola</name>
    <dbReference type="NCBI Taxonomy" id="2740186"/>
    <lineage>
        <taxon>Bacteria</taxon>
        <taxon>Pseudomonadati</taxon>
        <taxon>Thermodesulfobacteriota</taxon>
        <taxon>Desulfuromonadia</taxon>
        <taxon>Geobacterales</taxon>
        <taxon>Geobacteraceae</taxon>
        <taxon>Geomonas</taxon>
    </lineage>
</organism>
<proteinExistence type="predicted"/>
<dbReference type="EMBL" id="BLXZ01000002">
    <property type="protein sequence ID" value="GFO67558.1"/>
    <property type="molecule type" value="Genomic_DNA"/>
</dbReference>
<protein>
    <recommendedName>
        <fullName evidence="3">HEAT repeat domain-containing protein</fullName>
    </recommendedName>
</protein>
<gene>
    <name evidence="1" type="ORF">GMLC_11370</name>
</gene>
<comment type="caution">
    <text evidence="1">The sequence shown here is derived from an EMBL/GenBank/DDBJ whole genome shotgun (WGS) entry which is preliminary data.</text>
</comment>
<evidence type="ECO:0000313" key="2">
    <source>
        <dbReference type="Proteomes" id="UP000587586"/>
    </source>
</evidence>
<sequence>MHRSAEIDTSLQERRDILALIGRVRHEGLSIHEMEEIGRKFQKAGRRALRPLVRELWRENSGDLISKYAYILDFFETESWLDQLIQIALKRRDLGADGKAALQIILEGYGVDLTAPVFQRVFGASGGSPLQRVTQGALQLGEDGIVTFLDEFLGCPAEIQQVVIRELAEGGDPRAARMLEAMLWHEDRSMVLAALAALGGMRDPMAAAVLSLYLTEGKPENFPVAERSLRRLRFLGIAEPPPAPLLPFHAGYATPPDGDGYRSLMIARWVGEGRLAALYLQVHERRGLLAAWGGGSLTEEQFDAELDAFGAQDDLHRVTPEHVIDLLRDALYHSGDLCYLPADFYLRRSMFAGVDLTPLPYRPAFPPQPRLSYRQGEEIVLTLFADPFFAGWFIEGERVCSYAGELRQGGDHDEILSRFCTELITPHLELIRERLLASADLMRRCGREHSLVSQVVALAQSLEDYRLPHHLHPFLRGFALESMEIAGQSLDGADSGSLMAAERG</sequence>
<name>A0A6V8N4Q6_9BACT</name>
<accession>A0A6V8N4Q6</accession>
<evidence type="ECO:0008006" key="3">
    <source>
        <dbReference type="Google" id="ProtNLM"/>
    </source>
</evidence>
<keyword evidence="2" id="KW-1185">Reference proteome</keyword>